<dbReference type="Gene3D" id="3.30.70.2330">
    <property type="match status" value="1"/>
</dbReference>
<evidence type="ECO:0000313" key="1">
    <source>
        <dbReference type="EMBL" id="GAA3948240.1"/>
    </source>
</evidence>
<dbReference type="EMBL" id="BAABCP010000002">
    <property type="protein sequence ID" value="GAA3948240.1"/>
    <property type="molecule type" value="Genomic_DNA"/>
</dbReference>
<sequence>MARYLELHGGTNDVAVKGTNFRQKHVPPVGTYWFVLEAEPLNRADPNAVQVVAKKPVGYLPAGIAPAWSPLCQSIGRRRFTVEGEVRLTPDGRARWVLLWLPDPEAVASLL</sequence>
<dbReference type="RefSeq" id="WP_344820280.1">
    <property type="nucleotide sequence ID" value="NZ_BAABCP010000002.1"/>
</dbReference>
<proteinExistence type="predicted"/>
<comment type="caution">
    <text evidence="1">The sequence shown here is derived from an EMBL/GenBank/DDBJ whole genome shotgun (WGS) entry which is preliminary data.</text>
</comment>
<evidence type="ECO:0000313" key="2">
    <source>
        <dbReference type="Proteomes" id="UP001501591"/>
    </source>
</evidence>
<dbReference type="Proteomes" id="UP001501591">
    <property type="component" value="Unassembled WGS sequence"/>
</dbReference>
<name>A0ABP7NIY8_9MICO</name>
<keyword evidence="2" id="KW-1185">Reference proteome</keyword>
<organism evidence="1 2">
    <name type="scientific">Microbacterium soli</name>
    <dbReference type="NCBI Taxonomy" id="446075"/>
    <lineage>
        <taxon>Bacteria</taxon>
        <taxon>Bacillati</taxon>
        <taxon>Actinomycetota</taxon>
        <taxon>Actinomycetes</taxon>
        <taxon>Micrococcales</taxon>
        <taxon>Microbacteriaceae</taxon>
        <taxon>Microbacterium</taxon>
    </lineage>
</organism>
<gene>
    <name evidence="1" type="ORF">GCM10022383_27510</name>
</gene>
<accession>A0ABP7NIY8</accession>
<protein>
    <submittedName>
        <fullName evidence="1">Uncharacterized protein</fullName>
    </submittedName>
</protein>
<reference evidence="2" key="1">
    <citation type="journal article" date="2019" name="Int. J. Syst. Evol. Microbiol.">
        <title>The Global Catalogue of Microorganisms (GCM) 10K type strain sequencing project: providing services to taxonomists for standard genome sequencing and annotation.</title>
        <authorList>
            <consortium name="The Broad Institute Genomics Platform"/>
            <consortium name="The Broad Institute Genome Sequencing Center for Infectious Disease"/>
            <person name="Wu L."/>
            <person name="Ma J."/>
        </authorList>
    </citation>
    <scope>NUCLEOTIDE SEQUENCE [LARGE SCALE GENOMIC DNA]</scope>
    <source>
        <strain evidence="2">JCM 17024</strain>
    </source>
</reference>